<keyword evidence="1" id="KW-0547">Nucleotide-binding</keyword>
<dbReference type="InterPro" id="IPR001752">
    <property type="entry name" value="Kinesin_motor_dom"/>
</dbReference>
<gene>
    <name evidence="4" type="primary">Contig14917.g15899</name>
    <name evidence="4" type="ORF">STYLEM_19012</name>
</gene>
<dbReference type="GO" id="GO:0003777">
    <property type="term" value="F:microtubule motor activity"/>
    <property type="evidence" value="ECO:0007669"/>
    <property type="project" value="InterPro"/>
</dbReference>
<proteinExistence type="inferred from homology"/>
<dbReference type="InterPro" id="IPR036961">
    <property type="entry name" value="Kinesin_motor_dom_sf"/>
</dbReference>
<feature type="domain" description="Kinesin motor" evidence="3">
    <location>
        <begin position="309"/>
        <end position="500"/>
    </location>
</feature>
<evidence type="ECO:0000256" key="1">
    <source>
        <dbReference type="PROSITE-ProRule" id="PRU00283"/>
    </source>
</evidence>
<dbReference type="GO" id="GO:0008017">
    <property type="term" value="F:microtubule binding"/>
    <property type="evidence" value="ECO:0007669"/>
    <property type="project" value="InterPro"/>
</dbReference>
<dbReference type="PROSITE" id="PS50067">
    <property type="entry name" value="KINESIN_MOTOR_2"/>
    <property type="match status" value="1"/>
</dbReference>
<keyword evidence="1" id="KW-0505">Motor protein</keyword>
<dbReference type="GO" id="GO:0005524">
    <property type="term" value="F:ATP binding"/>
    <property type="evidence" value="ECO:0007669"/>
    <property type="project" value="UniProtKB-UniRule"/>
</dbReference>
<dbReference type="InParanoid" id="A0A078B9D8"/>
<dbReference type="OrthoDB" id="3176171at2759"/>
<dbReference type="SMART" id="SM00129">
    <property type="entry name" value="KISc"/>
    <property type="match status" value="1"/>
</dbReference>
<dbReference type="Pfam" id="PF00225">
    <property type="entry name" value="Kinesin"/>
    <property type="match status" value="1"/>
</dbReference>
<sequence>MEKAYRRSSISKKRQDQLLQRGKTSKKQQPQTSLINLNPTAADKFKVFEENNNMILKMVGVNEDSLNFASDQFEAESNVIKENIENINPNKKFEEISISGYPKSVPVTSYRSLPSDNSSIQYSSNGDPSSNDCLQNKSEMTETQSSQSCANLNQAMQNESENQYQQLNLLKLIDDYKLDAKKSVEMIEQNQKIWFVNPSNIEKEINMVKKHLTDLIKQKQGILKTQNELKSIHTAAIEKQKTQLDEEYIRLRLQTTNLQQLQVLKHGNKSQSHLGREKEARDDGIEIVKNSLASTYEEEAIVNLGQKGNIRVFARVRPILPQDFKAYGGTEESFQQLTQSIKILNKTQIAILDEKKESLFNFDNAFGNSINQNQIYQEVQPLIRSFLDGYDVVIIAYGQTGSGKTYTMGTEASKQTSDANLGIIPRAIKDILREYSDLPENERPEIRLSFQEIYNEVVRDLMNKNNTLVQINQGCRYEPDSIIAKDEGHIHQLLKLAENN</sequence>
<dbReference type="AlphaFoldDB" id="A0A078B9D8"/>
<dbReference type="Proteomes" id="UP000039865">
    <property type="component" value="Unassembled WGS sequence"/>
</dbReference>
<evidence type="ECO:0000259" key="3">
    <source>
        <dbReference type="PROSITE" id="PS50067"/>
    </source>
</evidence>
<feature type="region of interest" description="Disordered" evidence="2">
    <location>
        <begin position="1"/>
        <end position="33"/>
    </location>
</feature>
<keyword evidence="5" id="KW-1185">Reference proteome</keyword>
<evidence type="ECO:0000313" key="4">
    <source>
        <dbReference type="EMBL" id="CDW89872.1"/>
    </source>
</evidence>
<dbReference type="PANTHER" id="PTHR47972:SF28">
    <property type="entry name" value="KINESIN-LIKE PROTEIN KLP-3"/>
    <property type="match status" value="1"/>
</dbReference>
<dbReference type="Gene3D" id="3.40.850.10">
    <property type="entry name" value="Kinesin motor domain"/>
    <property type="match status" value="1"/>
</dbReference>
<name>A0A078B9D8_STYLE</name>
<feature type="binding site" evidence="1">
    <location>
        <begin position="398"/>
        <end position="405"/>
    </location>
    <ligand>
        <name>ATP</name>
        <dbReference type="ChEBI" id="CHEBI:30616"/>
    </ligand>
</feature>
<evidence type="ECO:0000313" key="5">
    <source>
        <dbReference type="Proteomes" id="UP000039865"/>
    </source>
</evidence>
<dbReference type="GO" id="GO:0007018">
    <property type="term" value="P:microtubule-based movement"/>
    <property type="evidence" value="ECO:0007669"/>
    <property type="project" value="InterPro"/>
</dbReference>
<dbReference type="SUPFAM" id="SSF52540">
    <property type="entry name" value="P-loop containing nucleoside triphosphate hydrolases"/>
    <property type="match status" value="1"/>
</dbReference>
<dbReference type="InterPro" id="IPR027640">
    <property type="entry name" value="Kinesin-like_fam"/>
</dbReference>
<organism evidence="4 5">
    <name type="scientific">Stylonychia lemnae</name>
    <name type="common">Ciliate</name>
    <dbReference type="NCBI Taxonomy" id="5949"/>
    <lineage>
        <taxon>Eukaryota</taxon>
        <taxon>Sar</taxon>
        <taxon>Alveolata</taxon>
        <taxon>Ciliophora</taxon>
        <taxon>Intramacronucleata</taxon>
        <taxon>Spirotrichea</taxon>
        <taxon>Stichotrichia</taxon>
        <taxon>Sporadotrichida</taxon>
        <taxon>Oxytrichidae</taxon>
        <taxon>Stylonychinae</taxon>
        <taxon>Stylonychia</taxon>
    </lineage>
</organism>
<comment type="similarity">
    <text evidence="1">Belongs to the TRAFAC class myosin-kinesin ATPase superfamily. Kinesin family.</text>
</comment>
<reference evidence="4 5" key="1">
    <citation type="submission" date="2014-06" db="EMBL/GenBank/DDBJ databases">
        <authorList>
            <person name="Swart Estienne"/>
        </authorList>
    </citation>
    <scope>NUCLEOTIDE SEQUENCE [LARGE SCALE GENOMIC DNA]</scope>
    <source>
        <strain evidence="4 5">130c</strain>
    </source>
</reference>
<evidence type="ECO:0000256" key="2">
    <source>
        <dbReference type="SAM" id="MobiDB-lite"/>
    </source>
</evidence>
<accession>A0A078B9D8</accession>
<feature type="region of interest" description="Disordered" evidence="2">
    <location>
        <begin position="109"/>
        <end position="146"/>
    </location>
</feature>
<dbReference type="PANTHER" id="PTHR47972">
    <property type="entry name" value="KINESIN-LIKE PROTEIN KLP-3"/>
    <property type="match status" value="1"/>
</dbReference>
<dbReference type="GO" id="GO:0015630">
    <property type="term" value="C:microtubule cytoskeleton"/>
    <property type="evidence" value="ECO:0007669"/>
    <property type="project" value="TreeGrafter"/>
</dbReference>
<protein>
    <submittedName>
        <fullName evidence="4">Kinesin-like motor protein heavy chain</fullName>
    </submittedName>
</protein>
<keyword evidence="1" id="KW-0067">ATP-binding</keyword>
<dbReference type="EMBL" id="CCKQ01017945">
    <property type="protein sequence ID" value="CDW89872.1"/>
    <property type="molecule type" value="Genomic_DNA"/>
</dbReference>
<dbReference type="InterPro" id="IPR027417">
    <property type="entry name" value="P-loop_NTPase"/>
</dbReference>